<evidence type="ECO:0000313" key="4">
    <source>
        <dbReference type="Proteomes" id="UP001341840"/>
    </source>
</evidence>
<sequence length="85" mass="9680">MDDGDAVEDGDGQGVYADANGAQQPLTYTLEEVMKMEFENPEAAIRFYEAYSRAMGFSMRHGRKLRNKAGEVVRYTFLCNREGFR</sequence>
<protein>
    <recommendedName>
        <fullName evidence="2">FAR1 domain-containing protein</fullName>
    </recommendedName>
</protein>
<comment type="caution">
    <text evidence="3">The sequence shown here is derived from an EMBL/GenBank/DDBJ whole genome shotgun (WGS) entry which is preliminary data.</text>
</comment>
<dbReference type="InterPro" id="IPR004330">
    <property type="entry name" value="FAR1_DNA_bnd_dom"/>
</dbReference>
<keyword evidence="4" id="KW-1185">Reference proteome</keyword>
<feature type="non-terminal residue" evidence="3">
    <location>
        <position position="85"/>
    </location>
</feature>
<gene>
    <name evidence="3" type="ORF">PIB30_114834</name>
</gene>
<feature type="compositionally biased region" description="Acidic residues" evidence="1">
    <location>
        <begin position="1"/>
        <end position="11"/>
    </location>
</feature>
<accession>A0ABU6VZV6</accession>
<reference evidence="3 4" key="1">
    <citation type="journal article" date="2023" name="Plants (Basel)">
        <title>Bridging the Gap: Combining Genomics and Transcriptomics Approaches to Understand Stylosanthes scabra, an Orphan Legume from the Brazilian Caatinga.</title>
        <authorList>
            <person name="Ferreira-Neto J.R.C."/>
            <person name="da Silva M.D."/>
            <person name="Binneck E."/>
            <person name="de Melo N.F."/>
            <person name="da Silva R.H."/>
            <person name="de Melo A.L.T.M."/>
            <person name="Pandolfi V."/>
            <person name="Bustamante F.O."/>
            <person name="Brasileiro-Vidal A.C."/>
            <person name="Benko-Iseppon A.M."/>
        </authorList>
    </citation>
    <scope>NUCLEOTIDE SEQUENCE [LARGE SCALE GENOMIC DNA]</scope>
    <source>
        <tissue evidence="3">Leaves</tissue>
    </source>
</reference>
<feature type="region of interest" description="Disordered" evidence="1">
    <location>
        <begin position="1"/>
        <end position="20"/>
    </location>
</feature>
<evidence type="ECO:0000256" key="1">
    <source>
        <dbReference type="SAM" id="MobiDB-lite"/>
    </source>
</evidence>
<name>A0ABU6VZV6_9FABA</name>
<dbReference type="Proteomes" id="UP001341840">
    <property type="component" value="Unassembled WGS sequence"/>
</dbReference>
<dbReference type="Pfam" id="PF03101">
    <property type="entry name" value="FAR1"/>
    <property type="match status" value="1"/>
</dbReference>
<dbReference type="PANTHER" id="PTHR46328">
    <property type="entry name" value="FAR-RED IMPAIRED RESPONSIVE (FAR1) FAMILY PROTEIN-RELATED"/>
    <property type="match status" value="1"/>
</dbReference>
<organism evidence="3 4">
    <name type="scientific">Stylosanthes scabra</name>
    <dbReference type="NCBI Taxonomy" id="79078"/>
    <lineage>
        <taxon>Eukaryota</taxon>
        <taxon>Viridiplantae</taxon>
        <taxon>Streptophyta</taxon>
        <taxon>Embryophyta</taxon>
        <taxon>Tracheophyta</taxon>
        <taxon>Spermatophyta</taxon>
        <taxon>Magnoliopsida</taxon>
        <taxon>eudicotyledons</taxon>
        <taxon>Gunneridae</taxon>
        <taxon>Pentapetalae</taxon>
        <taxon>rosids</taxon>
        <taxon>fabids</taxon>
        <taxon>Fabales</taxon>
        <taxon>Fabaceae</taxon>
        <taxon>Papilionoideae</taxon>
        <taxon>50 kb inversion clade</taxon>
        <taxon>dalbergioids sensu lato</taxon>
        <taxon>Dalbergieae</taxon>
        <taxon>Pterocarpus clade</taxon>
        <taxon>Stylosanthes</taxon>
    </lineage>
</organism>
<evidence type="ECO:0000259" key="2">
    <source>
        <dbReference type="Pfam" id="PF03101"/>
    </source>
</evidence>
<feature type="domain" description="FAR1" evidence="2">
    <location>
        <begin position="46"/>
        <end position="85"/>
    </location>
</feature>
<evidence type="ECO:0000313" key="3">
    <source>
        <dbReference type="EMBL" id="MED6179191.1"/>
    </source>
</evidence>
<proteinExistence type="predicted"/>
<dbReference type="EMBL" id="JASCZI010162188">
    <property type="protein sequence ID" value="MED6179191.1"/>
    <property type="molecule type" value="Genomic_DNA"/>
</dbReference>